<organism evidence="1 2">
    <name type="scientific">Symbiobacterium thermophilum</name>
    <dbReference type="NCBI Taxonomy" id="2734"/>
    <lineage>
        <taxon>Bacteria</taxon>
        <taxon>Bacillati</taxon>
        <taxon>Bacillota</taxon>
        <taxon>Clostridia</taxon>
        <taxon>Eubacteriales</taxon>
        <taxon>Symbiobacteriaceae</taxon>
        <taxon>Symbiobacterium</taxon>
    </lineage>
</organism>
<evidence type="ECO:0008006" key="3">
    <source>
        <dbReference type="Google" id="ProtNLM"/>
    </source>
</evidence>
<name>A0A953I1Y0_SYMTR</name>
<accession>A0A953I1Y0</accession>
<dbReference type="EMBL" id="PIUK01000057">
    <property type="protein sequence ID" value="MBY6276075.1"/>
    <property type="molecule type" value="Genomic_DNA"/>
</dbReference>
<comment type="caution">
    <text evidence="1">The sequence shown here is derived from an EMBL/GenBank/DDBJ whole genome shotgun (WGS) entry which is preliminary data.</text>
</comment>
<dbReference type="AlphaFoldDB" id="A0A953I1Y0"/>
<protein>
    <recommendedName>
        <fullName evidence="3">PepSY domain-containing protein</fullName>
    </recommendedName>
</protein>
<reference evidence="1" key="1">
    <citation type="submission" date="2017-11" db="EMBL/GenBank/DDBJ databases">
        <title>Three new genomes from thermophilic consortium.</title>
        <authorList>
            <person name="Quaggio R."/>
            <person name="Amgarten D."/>
            <person name="Setubal J.C."/>
        </authorList>
    </citation>
    <scope>NUCLEOTIDE SEQUENCE</scope>
    <source>
        <strain evidence="1">ZCTH01-B2</strain>
    </source>
</reference>
<dbReference type="Proteomes" id="UP000732377">
    <property type="component" value="Unassembled WGS sequence"/>
</dbReference>
<evidence type="ECO:0000313" key="1">
    <source>
        <dbReference type="EMBL" id="MBY6276075.1"/>
    </source>
</evidence>
<evidence type="ECO:0000313" key="2">
    <source>
        <dbReference type="Proteomes" id="UP000732377"/>
    </source>
</evidence>
<sequence length="74" mass="8119">MREPVTLSREEAVAAALDQLGNQNLQVVDATYTGEYEWRGNRCRAWALRLSTDIGEEVTVTVAVHACTGDLLSP</sequence>
<proteinExistence type="predicted"/>
<gene>
    <name evidence="1" type="ORF">CWE10_07625</name>
</gene>